<gene>
    <name evidence="1" type="ORF">PZE19_01680</name>
</gene>
<dbReference type="EMBL" id="JARRAG010000001">
    <property type="protein sequence ID" value="MDG3002484.1"/>
    <property type="molecule type" value="Genomic_DNA"/>
</dbReference>
<dbReference type="Pfam" id="PF13671">
    <property type="entry name" value="AAA_33"/>
    <property type="match status" value="1"/>
</dbReference>
<dbReference type="Proteomes" id="UP001216907">
    <property type="component" value="Unassembled WGS sequence"/>
</dbReference>
<comment type="caution">
    <text evidence="1">The sequence shown here is derived from an EMBL/GenBank/DDBJ whole genome shotgun (WGS) entry which is preliminary data.</text>
</comment>
<dbReference type="PANTHER" id="PTHR39206">
    <property type="entry name" value="SLL8004 PROTEIN"/>
    <property type="match status" value="1"/>
</dbReference>
<protein>
    <submittedName>
        <fullName evidence="1">Zeta toxin family protein</fullName>
    </submittedName>
</protein>
<evidence type="ECO:0000313" key="2">
    <source>
        <dbReference type="Proteomes" id="UP001216907"/>
    </source>
</evidence>
<reference evidence="1 2" key="1">
    <citation type="submission" date="2023-03" db="EMBL/GenBank/DDBJ databases">
        <title>Paludisphaera mucosa sp. nov. a novel planctomycete from northern fen.</title>
        <authorList>
            <person name="Ivanova A."/>
        </authorList>
    </citation>
    <scope>NUCLEOTIDE SEQUENCE [LARGE SCALE GENOMIC DNA]</scope>
    <source>
        <strain evidence="1 2">Pla2</strain>
    </source>
</reference>
<keyword evidence="2" id="KW-1185">Reference proteome</keyword>
<organism evidence="1 2">
    <name type="scientific">Paludisphaera mucosa</name>
    <dbReference type="NCBI Taxonomy" id="3030827"/>
    <lineage>
        <taxon>Bacteria</taxon>
        <taxon>Pseudomonadati</taxon>
        <taxon>Planctomycetota</taxon>
        <taxon>Planctomycetia</taxon>
        <taxon>Isosphaerales</taxon>
        <taxon>Isosphaeraceae</taxon>
        <taxon>Paludisphaera</taxon>
    </lineage>
</organism>
<dbReference type="RefSeq" id="WP_277858848.1">
    <property type="nucleotide sequence ID" value="NZ_JARRAG010000001.1"/>
</dbReference>
<name>A0ABT6F4K3_9BACT</name>
<dbReference type="Gene3D" id="3.40.50.300">
    <property type="entry name" value="P-loop containing nucleotide triphosphate hydrolases"/>
    <property type="match status" value="1"/>
</dbReference>
<sequence>MANAPSVIVLAGPNGAGKSTAAPALLRGRLAVADFVNADEIARGLSAFAPESMAVQAGRIMLARLKHLAAARADFAFETTLATRSFAPWLRSLTATGYEFQLIFLWLPSADLAVARVADRVLQGGHHVPEEVVRRRHAAGLRNFQELYRPLATNWHIYDNTTRNHLRLVARGRGAQVGIIKRPAAWRRFQSQAGGLR</sequence>
<accession>A0ABT6F4K3</accession>
<dbReference type="SUPFAM" id="SSF52540">
    <property type="entry name" value="P-loop containing nucleoside triphosphate hydrolases"/>
    <property type="match status" value="1"/>
</dbReference>
<dbReference type="PANTHER" id="PTHR39206:SF1">
    <property type="entry name" value="SLL8004 PROTEIN"/>
    <property type="match status" value="1"/>
</dbReference>
<proteinExistence type="predicted"/>
<evidence type="ECO:0000313" key="1">
    <source>
        <dbReference type="EMBL" id="MDG3002484.1"/>
    </source>
</evidence>
<dbReference type="InterPro" id="IPR027417">
    <property type="entry name" value="P-loop_NTPase"/>
</dbReference>